<protein>
    <recommendedName>
        <fullName evidence="3">F-box domain-containing protein</fullName>
    </recommendedName>
</protein>
<evidence type="ECO:0000313" key="1">
    <source>
        <dbReference type="EMBL" id="KAG7630638.1"/>
    </source>
</evidence>
<dbReference type="Proteomes" id="UP000694251">
    <property type="component" value="Chromosome 3"/>
</dbReference>
<comment type="caution">
    <text evidence="1">The sequence shown here is derived from an EMBL/GenBank/DDBJ whole genome shotgun (WGS) entry which is preliminary data.</text>
</comment>
<dbReference type="AlphaFoldDB" id="A0A8T2F3I9"/>
<dbReference type="EMBL" id="JAEFBJ010000003">
    <property type="protein sequence ID" value="KAG7630638.1"/>
    <property type="molecule type" value="Genomic_DNA"/>
</dbReference>
<dbReference type="OrthoDB" id="10421325at2759"/>
<organism evidence="1 2">
    <name type="scientific">Arabidopsis suecica</name>
    <name type="common">Swedish thale-cress</name>
    <name type="synonym">Cardaminopsis suecica</name>
    <dbReference type="NCBI Taxonomy" id="45249"/>
    <lineage>
        <taxon>Eukaryota</taxon>
        <taxon>Viridiplantae</taxon>
        <taxon>Streptophyta</taxon>
        <taxon>Embryophyta</taxon>
        <taxon>Tracheophyta</taxon>
        <taxon>Spermatophyta</taxon>
        <taxon>Magnoliopsida</taxon>
        <taxon>eudicotyledons</taxon>
        <taxon>Gunneridae</taxon>
        <taxon>Pentapetalae</taxon>
        <taxon>rosids</taxon>
        <taxon>malvids</taxon>
        <taxon>Brassicales</taxon>
        <taxon>Brassicaceae</taxon>
        <taxon>Camelineae</taxon>
        <taxon>Arabidopsis</taxon>
    </lineage>
</organism>
<sequence length="161" mass="18385">MSLSLVSKSFRSLLASPELYKVRSQLGRTESCLYVCFDMENGLNWFTLCRKPDKTITGKESGYALARVPIPHSPNVRFSSLVRLVLISTTMGFPVELYDASAGVLYGKIDVAGNSPDRNSMTKSVEVFKLDIKTQVWDPEPIHCRETKYHYMEARRDRKLW</sequence>
<proteinExistence type="predicted"/>
<name>A0A8T2F3I9_ARASU</name>
<accession>A0A8T2F3I9</accession>
<reference evidence="1 2" key="1">
    <citation type="submission" date="2020-12" db="EMBL/GenBank/DDBJ databases">
        <title>Concerted genomic and epigenomic changes stabilize Arabidopsis allopolyploids.</title>
        <authorList>
            <person name="Chen Z."/>
        </authorList>
    </citation>
    <scope>NUCLEOTIDE SEQUENCE [LARGE SCALE GENOMIC DNA]</scope>
    <source>
        <strain evidence="1">As9502</strain>
        <tissue evidence="1">Leaf</tissue>
    </source>
</reference>
<gene>
    <name evidence="1" type="ORF">ISN44_As03g009440</name>
</gene>
<dbReference type="PANTHER" id="PTHR24414">
    <property type="entry name" value="F-BOX/KELCH-REPEAT PROTEIN SKIP4"/>
    <property type="match status" value="1"/>
</dbReference>
<dbReference type="InterPro" id="IPR050354">
    <property type="entry name" value="F-box/kelch-repeat_ARATH"/>
</dbReference>
<evidence type="ECO:0000313" key="2">
    <source>
        <dbReference type="Proteomes" id="UP000694251"/>
    </source>
</evidence>
<evidence type="ECO:0008006" key="3">
    <source>
        <dbReference type="Google" id="ProtNLM"/>
    </source>
</evidence>
<keyword evidence="2" id="KW-1185">Reference proteome</keyword>
<dbReference type="PANTHER" id="PTHR24414:SF184">
    <property type="entry name" value="GALACTOSE OXIDASE_KELCH REPEAT SUPERFAMILY PROTEIN"/>
    <property type="match status" value="1"/>
</dbReference>